<comment type="caution">
    <text evidence="3">The sequence shown here is derived from an EMBL/GenBank/DDBJ whole genome shotgun (WGS) entry which is preliminary data.</text>
</comment>
<evidence type="ECO:0000256" key="1">
    <source>
        <dbReference type="ARBA" id="ARBA00004613"/>
    </source>
</evidence>
<evidence type="ECO:0000313" key="3">
    <source>
        <dbReference type="EMBL" id="OLP85540.1"/>
    </source>
</evidence>
<dbReference type="GO" id="GO:0004222">
    <property type="term" value="F:metalloendopeptidase activity"/>
    <property type="evidence" value="ECO:0007669"/>
    <property type="project" value="TreeGrafter"/>
</dbReference>
<dbReference type="Proteomes" id="UP000186817">
    <property type="component" value="Unassembled WGS sequence"/>
</dbReference>
<name>A0A1Q9CRJ7_SYMMI</name>
<evidence type="ECO:0000313" key="4">
    <source>
        <dbReference type="Proteomes" id="UP000186817"/>
    </source>
</evidence>
<organism evidence="3 4">
    <name type="scientific">Symbiodinium microadriaticum</name>
    <name type="common">Dinoflagellate</name>
    <name type="synonym">Zooxanthella microadriatica</name>
    <dbReference type="NCBI Taxonomy" id="2951"/>
    <lineage>
        <taxon>Eukaryota</taxon>
        <taxon>Sar</taxon>
        <taxon>Alveolata</taxon>
        <taxon>Dinophyceae</taxon>
        <taxon>Suessiales</taxon>
        <taxon>Symbiodiniaceae</taxon>
        <taxon>Symbiodinium</taxon>
    </lineage>
</organism>
<dbReference type="InterPro" id="IPR036383">
    <property type="entry name" value="TSP1_rpt_sf"/>
</dbReference>
<dbReference type="PROSITE" id="PS50092">
    <property type="entry name" value="TSP1"/>
    <property type="match status" value="3"/>
</dbReference>
<dbReference type="Pfam" id="PF19030">
    <property type="entry name" value="TSP1_ADAMTS"/>
    <property type="match status" value="3"/>
</dbReference>
<dbReference type="GO" id="GO:0005576">
    <property type="term" value="C:extracellular region"/>
    <property type="evidence" value="ECO:0007669"/>
    <property type="project" value="UniProtKB-SubCell"/>
</dbReference>
<dbReference type="GO" id="GO:0031012">
    <property type="term" value="C:extracellular matrix"/>
    <property type="evidence" value="ECO:0007669"/>
    <property type="project" value="TreeGrafter"/>
</dbReference>
<dbReference type="SMART" id="SM00209">
    <property type="entry name" value="TSP1"/>
    <property type="match status" value="3"/>
</dbReference>
<comment type="subcellular location">
    <subcellularLocation>
        <location evidence="1">Secreted</location>
    </subcellularLocation>
</comment>
<dbReference type="GO" id="GO:0007229">
    <property type="term" value="P:integrin-mediated signaling pathway"/>
    <property type="evidence" value="ECO:0007669"/>
    <property type="project" value="UniProtKB-KW"/>
</dbReference>
<gene>
    <name evidence="3" type="primary">ADAMTS10</name>
    <name evidence="3" type="ORF">AK812_SmicGene33461</name>
</gene>
<dbReference type="InterPro" id="IPR000884">
    <property type="entry name" value="TSP1_rpt"/>
</dbReference>
<keyword evidence="3" id="KW-0401">Integrin</keyword>
<dbReference type="SUPFAM" id="SSF82895">
    <property type="entry name" value="TSP-1 type 1 repeat"/>
    <property type="match status" value="3"/>
</dbReference>
<accession>A0A1Q9CRJ7</accession>
<dbReference type="GO" id="GO:0006508">
    <property type="term" value="P:proteolysis"/>
    <property type="evidence" value="ECO:0007669"/>
    <property type="project" value="TreeGrafter"/>
</dbReference>
<protein>
    <submittedName>
        <fullName evidence="3">A disintegrin and metalloproteinase with thrombospondin motifs 10</fullName>
    </submittedName>
</protein>
<proteinExistence type="predicted"/>
<evidence type="ECO:0000256" key="2">
    <source>
        <dbReference type="ARBA" id="ARBA00022525"/>
    </source>
</evidence>
<dbReference type="InterPro" id="IPR050439">
    <property type="entry name" value="ADAMTS_ADAMTS-like"/>
</dbReference>
<dbReference type="AlphaFoldDB" id="A0A1Q9CRJ7"/>
<sequence>MVDGTDCQQEVDRERRFVEVASRDWSQCSVDCGSGVRSRLVECPSGQVEVCPGEEPPATEDCYETAACEWVAQQWSDCDNTCGAGTRSRPVLCSSGGPDADCSGQRPASAEPCYDAVGCQWAVGEWSSCSADCGPGMRTRSVTCPSGWPEDCSALELELCRSSIAPALTSLAHRFVMTSPPSTGSALGDSPELLQPLSTAFNNIRQAIFKELAQDPAPDVTQQQLKATTTWLKSIVKAMNDYNQSFSRLRLTSLGDQELHRNQEIARESSRQLTVLLAEGTKQFDKKQLQMVKVGKDGPGQEFRTNLAAFSKFLCQFWETKWLDGLVAPEFAEQKDLAVKLMDDLQKPKNLCPWCQVSYFGTHCMKCNRCPCGYYAHQHVRCAHFGGSCQRCGATAFQQGTFCESCGYCVHGRHQSYGQGCGCKSQTRKKAKTAKTAETCKTALDSAQKKLDHEATSREQLTELASMADTLAKLCRKDAKVMETAEKEFQKKMVLLKAFAEAINDVPKVLRCFLLFRCGAIKEDPTSLKEWLSKAEVEEVHRQLEEFRDEAGEEKIARRFGKSRTVSEGAPRRKLHRQKFLVCNDRSARRRKMSRRQMAV</sequence>
<dbReference type="GO" id="GO:0030198">
    <property type="term" value="P:extracellular matrix organization"/>
    <property type="evidence" value="ECO:0007669"/>
    <property type="project" value="TreeGrafter"/>
</dbReference>
<dbReference type="PANTHER" id="PTHR13723">
    <property type="entry name" value="ADAMTS A DISINTEGRIN AND METALLOPROTEASE WITH THROMBOSPONDIN MOTIFS PROTEASE"/>
    <property type="match status" value="1"/>
</dbReference>
<keyword evidence="2" id="KW-0964">Secreted</keyword>
<keyword evidence="4" id="KW-1185">Reference proteome</keyword>
<dbReference type="EMBL" id="LSRX01000971">
    <property type="protein sequence ID" value="OLP85540.1"/>
    <property type="molecule type" value="Genomic_DNA"/>
</dbReference>
<dbReference type="Gene3D" id="2.20.100.10">
    <property type="entry name" value="Thrombospondin type-1 (TSP1) repeat"/>
    <property type="match status" value="3"/>
</dbReference>
<dbReference type="PANTHER" id="PTHR13723:SF281">
    <property type="entry name" value="PAPILIN"/>
    <property type="match status" value="1"/>
</dbReference>
<dbReference type="OrthoDB" id="442146at2759"/>
<reference evidence="3 4" key="1">
    <citation type="submission" date="2016-02" db="EMBL/GenBank/DDBJ databases">
        <title>Genome analysis of coral dinoflagellate symbionts highlights evolutionary adaptations to a symbiotic lifestyle.</title>
        <authorList>
            <person name="Aranda M."/>
            <person name="Li Y."/>
            <person name="Liew Y.J."/>
            <person name="Baumgarten S."/>
            <person name="Simakov O."/>
            <person name="Wilson M."/>
            <person name="Piel J."/>
            <person name="Ashoor H."/>
            <person name="Bougouffa S."/>
            <person name="Bajic V.B."/>
            <person name="Ryu T."/>
            <person name="Ravasi T."/>
            <person name="Bayer T."/>
            <person name="Micklem G."/>
            <person name="Kim H."/>
            <person name="Bhak J."/>
            <person name="Lajeunesse T.C."/>
            <person name="Voolstra C.R."/>
        </authorList>
    </citation>
    <scope>NUCLEOTIDE SEQUENCE [LARGE SCALE GENOMIC DNA]</scope>
    <source>
        <strain evidence="3 4">CCMP2467</strain>
    </source>
</reference>